<comment type="caution">
    <text evidence="1">The sequence shown here is derived from an EMBL/GenBank/DDBJ whole genome shotgun (WGS) entry which is preliminary data.</text>
</comment>
<gene>
    <name evidence="1" type="ORF">scyTo_0014712</name>
</gene>
<proteinExistence type="predicted"/>
<sequence>MEFLGRLRKLARYYQRCSETGWFPELDSGDPRTYAVSLPGYNSSSPVVLLLDDASVCTLKPVCATSGSYQEHGGL</sequence>
<reference evidence="1 2" key="1">
    <citation type="journal article" date="2018" name="Nat. Ecol. Evol.">
        <title>Shark genomes provide insights into elasmobranch evolution and the origin of vertebrates.</title>
        <authorList>
            <person name="Hara Y"/>
            <person name="Yamaguchi K"/>
            <person name="Onimaru K"/>
            <person name="Kadota M"/>
            <person name="Koyanagi M"/>
            <person name="Keeley SD"/>
            <person name="Tatsumi K"/>
            <person name="Tanaka K"/>
            <person name="Motone F"/>
            <person name="Kageyama Y"/>
            <person name="Nozu R"/>
            <person name="Adachi N"/>
            <person name="Nishimura O"/>
            <person name="Nakagawa R"/>
            <person name="Tanegashima C"/>
            <person name="Kiyatake I"/>
            <person name="Matsumoto R"/>
            <person name="Murakumo K"/>
            <person name="Nishida K"/>
            <person name="Terakita A"/>
            <person name="Kuratani S"/>
            <person name="Sato K"/>
            <person name="Hyodo S Kuraku.S."/>
        </authorList>
    </citation>
    <scope>NUCLEOTIDE SEQUENCE [LARGE SCALE GENOMIC DNA]</scope>
</reference>
<evidence type="ECO:0000313" key="1">
    <source>
        <dbReference type="EMBL" id="GCB64002.1"/>
    </source>
</evidence>
<dbReference type="Proteomes" id="UP000288216">
    <property type="component" value="Unassembled WGS sequence"/>
</dbReference>
<evidence type="ECO:0000313" key="2">
    <source>
        <dbReference type="Proteomes" id="UP000288216"/>
    </source>
</evidence>
<keyword evidence="2" id="KW-1185">Reference proteome</keyword>
<name>A0A401NT17_SCYTO</name>
<dbReference type="EMBL" id="BFAA01007997">
    <property type="protein sequence ID" value="GCB64002.1"/>
    <property type="molecule type" value="Genomic_DNA"/>
</dbReference>
<protein>
    <submittedName>
        <fullName evidence="1">Uncharacterized protein</fullName>
    </submittedName>
</protein>
<accession>A0A401NT17</accession>
<organism evidence="1 2">
    <name type="scientific">Scyliorhinus torazame</name>
    <name type="common">Cloudy catshark</name>
    <name type="synonym">Catulus torazame</name>
    <dbReference type="NCBI Taxonomy" id="75743"/>
    <lineage>
        <taxon>Eukaryota</taxon>
        <taxon>Metazoa</taxon>
        <taxon>Chordata</taxon>
        <taxon>Craniata</taxon>
        <taxon>Vertebrata</taxon>
        <taxon>Chondrichthyes</taxon>
        <taxon>Elasmobranchii</taxon>
        <taxon>Galeomorphii</taxon>
        <taxon>Galeoidea</taxon>
        <taxon>Carcharhiniformes</taxon>
        <taxon>Scyliorhinidae</taxon>
        <taxon>Scyliorhinus</taxon>
    </lineage>
</organism>
<dbReference type="AlphaFoldDB" id="A0A401NT17"/>